<evidence type="ECO:0000313" key="2">
    <source>
        <dbReference type="Proteomes" id="UP000694864"/>
    </source>
</evidence>
<dbReference type="RefSeq" id="XP_019090114.1">
    <property type="nucleotide sequence ID" value="XM_019234569.1"/>
</dbReference>
<organism evidence="2 3">
    <name type="scientific">Camelina sativa</name>
    <name type="common">False flax</name>
    <name type="synonym">Myagrum sativum</name>
    <dbReference type="NCBI Taxonomy" id="90675"/>
    <lineage>
        <taxon>Eukaryota</taxon>
        <taxon>Viridiplantae</taxon>
        <taxon>Streptophyta</taxon>
        <taxon>Embryophyta</taxon>
        <taxon>Tracheophyta</taxon>
        <taxon>Spermatophyta</taxon>
        <taxon>Magnoliopsida</taxon>
        <taxon>eudicotyledons</taxon>
        <taxon>Gunneridae</taxon>
        <taxon>Pentapetalae</taxon>
        <taxon>rosids</taxon>
        <taxon>malvids</taxon>
        <taxon>Brassicales</taxon>
        <taxon>Brassicaceae</taxon>
        <taxon>Camelineae</taxon>
        <taxon>Camelina</taxon>
    </lineage>
</organism>
<reference evidence="3" key="2">
    <citation type="submission" date="2025-08" db="UniProtKB">
        <authorList>
            <consortium name="RefSeq"/>
        </authorList>
    </citation>
    <scope>IDENTIFICATION</scope>
    <source>
        <tissue evidence="3">Leaf</tissue>
    </source>
</reference>
<dbReference type="Proteomes" id="UP000694864">
    <property type="component" value="Chromosome 13"/>
</dbReference>
<reference evidence="2" key="1">
    <citation type="journal article" date="2014" name="Nat. Commun.">
        <title>The emerging biofuel crop Camelina sativa retains a highly undifferentiated hexaploid genome structure.</title>
        <authorList>
            <person name="Kagale S."/>
            <person name="Koh C."/>
            <person name="Nixon J."/>
            <person name="Bollina V."/>
            <person name="Clarke W.E."/>
            <person name="Tuteja R."/>
            <person name="Spillane C."/>
            <person name="Robinson S.J."/>
            <person name="Links M.G."/>
            <person name="Clarke C."/>
            <person name="Higgins E.E."/>
            <person name="Huebert T."/>
            <person name="Sharpe A.G."/>
            <person name="Parkin I.A."/>
        </authorList>
    </citation>
    <scope>NUCLEOTIDE SEQUENCE [LARGE SCALE GENOMIC DNA]</scope>
    <source>
        <strain evidence="2">cv. DH55</strain>
    </source>
</reference>
<proteinExistence type="predicted"/>
<dbReference type="Pfam" id="PF14223">
    <property type="entry name" value="Retrotran_gag_2"/>
    <property type="match status" value="1"/>
</dbReference>
<feature type="region of interest" description="Disordered" evidence="1">
    <location>
        <begin position="142"/>
        <end position="169"/>
    </location>
</feature>
<protein>
    <submittedName>
        <fullName evidence="3">Uncharacterized protein LOC104738287</fullName>
    </submittedName>
</protein>
<dbReference type="PANTHER" id="PTHR47481">
    <property type="match status" value="1"/>
</dbReference>
<name>A0ABM1QTM6_CAMSA</name>
<evidence type="ECO:0000256" key="1">
    <source>
        <dbReference type="SAM" id="MobiDB-lite"/>
    </source>
</evidence>
<keyword evidence="2" id="KW-1185">Reference proteome</keyword>
<evidence type="ECO:0000313" key="3">
    <source>
        <dbReference type="RefSeq" id="XP_019090114.1"/>
    </source>
</evidence>
<sequence length="250" mass="27914">MGWLIGSLTEEALRSFYGLHTSGEVWFSLAKKYNHISTSRKSDLQRHLHSTDKEGKPLAEYLNTIKRICDQLHSIGYSVPENEKIFGVLHGLGQEYDSIATVIESQMDTFPMSYDDVVIKLTNFDDKIHKYAGSNASPHLGFTSDRDYTNRGRGQSCGRGYRGRGNYSTRGRGFHQQISNGQPSNSGTRPTCQICNKYGHSAHKCYKMFDHSYQGEELPHAFAAMRISGPPGHEWTADSGATSHITNSTA</sequence>
<dbReference type="GeneID" id="104738287"/>
<dbReference type="PANTHER" id="PTHR47481:SF10">
    <property type="entry name" value="COPIA-LIKE POLYPROTEIN_RETROTRANSPOSON"/>
    <property type="match status" value="1"/>
</dbReference>
<accession>A0ABM1QTM6</accession>
<gene>
    <name evidence="3" type="primary">LOC104738287</name>
</gene>